<accession>A0ABX8V842</accession>
<gene>
    <name evidence="1" type="ORF">K1I41_01985</name>
</gene>
<name>A0ABX8V842_9FLAO</name>
<reference evidence="1 2" key="1">
    <citation type="submission" date="2021-07" db="EMBL/GenBank/DDBJ databases">
        <title>Flavobacterium WSW3-B6 sp.nov, isolated from seaweed.</title>
        <authorList>
            <person name="Muhammad N."/>
            <person name="Ho H."/>
            <person name="Lee Y.-J."/>
            <person name="Nguyen T."/>
            <person name="Ho J."/>
            <person name="Kim S.-G."/>
        </authorList>
    </citation>
    <scope>NUCLEOTIDE SEQUENCE [LARGE SCALE GENOMIC DNA]</scope>
    <source>
        <strain evidence="1 2">WSW3-B6</strain>
    </source>
</reference>
<evidence type="ECO:0000313" key="1">
    <source>
        <dbReference type="EMBL" id="QYJ68672.1"/>
    </source>
</evidence>
<keyword evidence="2" id="KW-1185">Reference proteome</keyword>
<evidence type="ECO:0000313" key="2">
    <source>
        <dbReference type="Proteomes" id="UP000825381"/>
    </source>
</evidence>
<sequence length="147" mass="16695">MKTAIFLFMVVALLGCKAEHSSEGNHDLIGVYKSKKPNKFNVAIGRVTGVSYGVGNKMILNKDSTFVYETCAMVISGKWSTENDTLLMYYDKKRFKVEELNTDPEYIKFIKVYPEPHKIQIKGARLIKKSSDINGDVHISELIKQEE</sequence>
<dbReference type="PROSITE" id="PS51257">
    <property type="entry name" value="PROKAR_LIPOPROTEIN"/>
    <property type="match status" value="1"/>
</dbReference>
<dbReference type="EMBL" id="CP080429">
    <property type="protein sequence ID" value="QYJ68672.1"/>
    <property type="molecule type" value="Genomic_DNA"/>
</dbReference>
<proteinExistence type="predicted"/>
<protein>
    <submittedName>
        <fullName evidence="1">Uncharacterized protein</fullName>
    </submittedName>
</protein>
<dbReference type="Proteomes" id="UP000825381">
    <property type="component" value="Chromosome"/>
</dbReference>
<organism evidence="1 2">
    <name type="scientific">Flavobacterium litorale</name>
    <dbReference type="NCBI Taxonomy" id="2856519"/>
    <lineage>
        <taxon>Bacteria</taxon>
        <taxon>Pseudomonadati</taxon>
        <taxon>Bacteroidota</taxon>
        <taxon>Flavobacteriia</taxon>
        <taxon>Flavobacteriales</taxon>
        <taxon>Flavobacteriaceae</taxon>
        <taxon>Flavobacterium</taxon>
    </lineage>
</organism>
<dbReference type="RefSeq" id="WP_220641012.1">
    <property type="nucleotide sequence ID" value="NZ_CP080429.1"/>
</dbReference>